<dbReference type="InterPro" id="IPR000719">
    <property type="entry name" value="Prot_kinase_dom"/>
</dbReference>
<keyword evidence="9" id="KW-0418">Kinase</keyword>
<gene>
    <name evidence="9" type="ORF">DdX_19264</name>
</gene>
<dbReference type="InterPro" id="IPR011009">
    <property type="entry name" value="Kinase-like_dom_sf"/>
</dbReference>
<feature type="region of interest" description="Disordered" evidence="6">
    <location>
        <begin position="1110"/>
        <end position="1129"/>
    </location>
</feature>
<dbReference type="Gene3D" id="1.10.510.10">
    <property type="entry name" value="Transferase(Phosphotransferase) domain 1"/>
    <property type="match status" value="2"/>
</dbReference>
<accession>A0AAD4MI92</accession>
<protein>
    <recommendedName>
        <fullName evidence="2">non-specific serine/threonine protein kinase</fullName>
        <ecNumber evidence="2">2.7.11.1</ecNumber>
    </recommendedName>
</protein>
<evidence type="ECO:0000256" key="7">
    <source>
        <dbReference type="SAM" id="SignalP"/>
    </source>
</evidence>
<dbReference type="Pfam" id="PF00069">
    <property type="entry name" value="Pkinase"/>
    <property type="match status" value="1"/>
</dbReference>
<dbReference type="Gene3D" id="3.30.200.20">
    <property type="entry name" value="Phosphorylase Kinase, domain 1"/>
    <property type="match status" value="1"/>
</dbReference>
<keyword evidence="4 5" id="KW-0067">ATP-binding</keyword>
<dbReference type="Proteomes" id="UP001201812">
    <property type="component" value="Unassembled WGS sequence"/>
</dbReference>
<feature type="signal peptide" evidence="7">
    <location>
        <begin position="1"/>
        <end position="22"/>
    </location>
</feature>
<feature type="domain" description="Protein kinase" evidence="8">
    <location>
        <begin position="754"/>
        <end position="1030"/>
    </location>
</feature>
<keyword evidence="7" id="KW-0732">Signal</keyword>
<evidence type="ECO:0000313" key="9">
    <source>
        <dbReference type="EMBL" id="KAI1696029.1"/>
    </source>
</evidence>
<dbReference type="GO" id="GO:0005524">
    <property type="term" value="F:ATP binding"/>
    <property type="evidence" value="ECO:0007669"/>
    <property type="project" value="UniProtKB-UniRule"/>
</dbReference>
<evidence type="ECO:0000256" key="3">
    <source>
        <dbReference type="ARBA" id="ARBA00022741"/>
    </source>
</evidence>
<dbReference type="PANTHER" id="PTHR45832:SF22">
    <property type="entry name" value="SERINE_THREONINE-PROTEIN KINASE SAMKA-RELATED"/>
    <property type="match status" value="1"/>
</dbReference>
<comment type="similarity">
    <text evidence="1">Belongs to the protein kinase superfamily. STE Ser/Thr protein kinase family. STE20 subfamily.</text>
</comment>
<evidence type="ECO:0000256" key="4">
    <source>
        <dbReference type="ARBA" id="ARBA00022840"/>
    </source>
</evidence>
<comment type="caution">
    <text evidence="9">The sequence shown here is derived from an EMBL/GenBank/DDBJ whole genome shotgun (WGS) entry which is preliminary data.</text>
</comment>
<name>A0AAD4MI92_9BILA</name>
<proteinExistence type="inferred from homology"/>
<dbReference type="InterPro" id="IPR051931">
    <property type="entry name" value="PAK3-like"/>
</dbReference>
<keyword evidence="3 5" id="KW-0547">Nucleotide-binding</keyword>
<evidence type="ECO:0000256" key="1">
    <source>
        <dbReference type="ARBA" id="ARBA00008874"/>
    </source>
</evidence>
<evidence type="ECO:0000256" key="6">
    <source>
        <dbReference type="SAM" id="MobiDB-lite"/>
    </source>
</evidence>
<reference evidence="9" key="1">
    <citation type="submission" date="2022-01" db="EMBL/GenBank/DDBJ databases">
        <title>Genome Sequence Resource for Two Populations of Ditylenchus destructor, the Migratory Endoparasitic Phytonematode.</title>
        <authorList>
            <person name="Zhang H."/>
            <person name="Lin R."/>
            <person name="Xie B."/>
        </authorList>
    </citation>
    <scope>NUCLEOTIDE SEQUENCE</scope>
    <source>
        <strain evidence="9">BazhouSP</strain>
    </source>
</reference>
<organism evidence="9 10">
    <name type="scientific">Ditylenchus destructor</name>
    <dbReference type="NCBI Taxonomy" id="166010"/>
    <lineage>
        <taxon>Eukaryota</taxon>
        <taxon>Metazoa</taxon>
        <taxon>Ecdysozoa</taxon>
        <taxon>Nematoda</taxon>
        <taxon>Chromadorea</taxon>
        <taxon>Rhabditida</taxon>
        <taxon>Tylenchina</taxon>
        <taxon>Tylenchomorpha</taxon>
        <taxon>Sphaerularioidea</taxon>
        <taxon>Anguinidae</taxon>
        <taxon>Anguininae</taxon>
        <taxon>Ditylenchus</taxon>
    </lineage>
</organism>
<dbReference type="EC" id="2.7.11.1" evidence="2"/>
<keyword evidence="9" id="KW-0808">Transferase</keyword>
<dbReference type="PANTHER" id="PTHR45832">
    <property type="entry name" value="SERINE/THREONINE-PROTEIN KINASE SAMKA-RELATED-RELATED"/>
    <property type="match status" value="1"/>
</dbReference>
<dbReference type="PROSITE" id="PS50011">
    <property type="entry name" value="PROTEIN_KINASE_DOM"/>
    <property type="match status" value="2"/>
</dbReference>
<dbReference type="SUPFAM" id="SSF56112">
    <property type="entry name" value="Protein kinase-like (PK-like)"/>
    <property type="match status" value="2"/>
</dbReference>
<evidence type="ECO:0000256" key="2">
    <source>
        <dbReference type="ARBA" id="ARBA00012513"/>
    </source>
</evidence>
<feature type="binding site" evidence="5">
    <location>
        <position position="785"/>
    </location>
    <ligand>
        <name>ATP</name>
        <dbReference type="ChEBI" id="CHEBI:30616"/>
    </ligand>
</feature>
<evidence type="ECO:0000259" key="8">
    <source>
        <dbReference type="PROSITE" id="PS50011"/>
    </source>
</evidence>
<dbReference type="GO" id="GO:0004674">
    <property type="term" value="F:protein serine/threonine kinase activity"/>
    <property type="evidence" value="ECO:0007669"/>
    <property type="project" value="UniProtKB-EC"/>
</dbReference>
<dbReference type="AlphaFoldDB" id="A0AAD4MI92"/>
<keyword evidence="10" id="KW-1185">Reference proteome</keyword>
<evidence type="ECO:0000313" key="10">
    <source>
        <dbReference type="Proteomes" id="UP001201812"/>
    </source>
</evidence>
<dbReference type="EMBL" id="JAKKPZ010000356">
    <property type="protein sequence ID" value="KAI1696029.1"/>
    <property type="molecule type" value="Genomic_DNA"/>
</dbReference>
<evidence type="ECO:0000256" key="5">
    <source>
        <dbReference type="PROSITE-ProRule" id="PRU10141"/>
    </source>
</evidence>
<dbReference type="InterPro" id="IPR017441">
    <property type="entry name" value="Protein_kinase_ATP_BS"/>
</dbReference>
<feature type="domain" description="Protein kinase" evidence="8">
    <location>
        <begin position="322"/>
        <end position="688"/>
    </location>
</feature>
<sequence length="1129" mass="129576">MRAPILFVFLILTFVFVPWIESPAPSKTNAKNPFIAKPGSYKSLLTLERLFEQIDFTEQVLRFYVAELIVAVEHAHLVSGMTFSSYTLDPDSIYLANDGSIKIRHGSEQNDTTPEKFSADWMSFTKFQKVFKEQTLSPQGAEFFEMIESYDSSKFASEKDGIAKIKDHKWFKNSPAIDWRNIKFDTKVAKPFLYQDNGDECYYVLDATNNFTMYAEPQFRFDHMSDIKWDLLSISKRLDSPEIKVEYLKTIKENADTNSYEKILEQVSKYWRNLSLRISLTDAALEEIHQLSRKSVRAHLSPETRKFKKCLILRFNSDKEIFEELKQRNWGVTEKQLKSARAEFQKGLQEALKIETNLVEIYDTNGEDICKSGRVTRKTDKKMFAVKCMKEIGKNVDSEMRLSREMKSSYFASHEGLFKLKPDVYVLVTELITGGTIENLMKTTELSEIHVRFFAFQLVLALDYLHMLVGMSLNGLSLKRIVFGDGGTIKITELGSTARSEQAMDKFDADWKSLVAVILSMFKIQGNNPQLLEGRKDISKKGKAFISKLLNSNNGGKGHELCNHEWFFRPEKDDLPKLFVNLVEYNDGVSTPFLPAADLGFVDVSFNEIVFRKGENPTVSNAVVQLQNQLKQSTATRKQMVTSLAQDKNAKNCAALKPQLTSFIESQVKILDNIQKIEENNSKENKFDANLSAIKARFESEISKVNRLLELTTAVIHIEGNLAEKKFFKEQNAEFASIYNEKSEPSREDINKYYELKEELGKGSFGVVNLAVETSGAHRTFAIKKLKFSWRGSGEGEKEVKLLRAMDNKYLAPNNNEVRMVMDLVSGGQINYLASSIALPELARRYYVAQFLKAFEYMHVVARVQHDDAYSTRNVLVTENGTLKLIDYGMAKLRNSDNFEDYKDDWNRIYDYYHPTLDVSDAARSFFSLVAETPERRSIYGTTPFVQQVGMKSVTVFAKFLQNHEWFKMDPPINWDDIRYSPEVEAPYLPKKDADGDRFYYDVLNKEKHYCFITGETIAKDDIAPVNEYATSRQEVYKLRKAIRSKFNSKGVTLSELQKSKTEIQQAMNKFESAYTKIKALEYTYVKIATKQTLIVKEEQKEFLEQLDMEMSKAGKQRSQSGTGRGSKL</sequence>
<dbReference type="PROSITE" id="PS00107">
    <property type="entry name" value="PROTEIN_KINASE_ATP"/>
    <property type="match status" value="1"/>
</dbReference>
<feature type="chain" id="PRO_5042286016" description="non-specific serine/threonine protein kinase" evidence="7">
    <location>
        <begin position="23"/>
        <end position="1129"/>
    </location>
</feature>